<protein>
    <submittedName>
        <fullName evidence="4">Uncharacterized protein</fullName>
    </submittedName>
</protein>
<dbReference type="PANTHER" id="PTHR42760">
    <property type="entry name" value="SHORT-CHAIN DEHYDROGENASES/REDUCTASES FAMILY MEMBER"/>
    <property type="match status" value="1"/>
</dbReference>
<dbReference type="PRINTS" id="PR00081">
    <property type="entry name" value="GDHRDH"/>
</dbReference>
<dbReference type="Gene3D" id="3.40.50.720">
    <property type="entry name" value="NAD(P)-binding Rossmann-like Domain"/>
    <property type="match status" value="1"/>
</dbReference>
<reference evidence="4" key="1">
    <citation type="journal article" date="2023" name="Mol. Phylogenet. Evol.">
        <title>Genome-scale phylogeny and comparative genomics of the fungal order Sordariales.</title>
        <authorList>
            <person name="Hensen N."/>
            <person name="Bonometti L."/>
            <person name="Westerberg I."/>
            <person name="Brannstrom I.O."/>
            <person name="Guillou S."/>
            <person name="Cros-Aarteil S."/>
            <person name="Calhoun S."/>
            <person name="Haridas S."/>
            <person name="Kuo A."/>
            <person name="Mondo S."/>
            <person name="Pangilinan J."/>
            <person name="Riley R."/>
            <person name="LaButti K."/>
            <person name="Andreopoulos B."/>
            <person name="Lipzen A."/>
            <person name="Chen C."/>
            <person name="Yan M."/>
            <person name="Daum C."/>
            <person name="Ng V."/>
            <person name="Clum A."/>
            <person name="Steindorff A."/>
            <person name="Ohm R.A."/>
            <person name="Martin F."/>
            <person name="Silar P."/>
            <person name="Natvig D.O."/>
            <person name="Lalanne C."/>
            <person name="Gautier V."/>
            <person name="Ament-Velasquez S.L."/>
            <person name="Kruys A."/>
            <person name="Hutchinson M.I."/>
            <person name="Powell A.J."/>
            <person name="Barry K."/>
            <person name="Miller A.N."/>
            <person name="Grigoriev I.V."/>
            <person name="Debuchy R."/>
            <person name="Gladieux P."/>
            <person name="Hiltunen Thoren M."/>
            <person name="Johannesson H."/>
        </authorList>
    </citation>
    <scope>NUCLEOTIDE SEQUENCE</scope>
    <source>
        <strain evidence="4">CBS 990.96</strain>
    </source>
</reference>
<gene>
    <name evidence="4" type="ORF">QBC38DRAFT_472205</name>
</gene>
<dbReference type="Proteomes" id="UP001301958">
    <property type="component" value="Unassembled WGS sequence"/>
</dbReference>
<dbReference type="Pfam" id="PF00106">
    <property type="entry name" value="adh_short"/>
    <property type="match status" value="1"/>
</dbReference>
<proteinExistence type="inferred from homology"/>
<evidence type="ECO:0000256" key="3">
    <source>
        <dbReference type="RuleBase" id="RU000363"/>
    </source>
</evidence>
<comment type="caution">
    <text evidence="4">The sequence shown here is derived from an EMBL/GenBank/DDBJ whole genome shotgun (WGS) entry which is preliminary data.</text>
</comment>
<dbReference type="GO" id="GO:0016616">
    <property type="term" value="F:oxidoreductase activity, acting on the CH-OH group of donors, NAD or NADP as acceptor"/>
    <property type="evidence" value="ECO:0007669"/>
    <property type="project" value="TreeGrafter"/>
</dbReference>
<dbReference type="AlphaFoldDB" id="A0AAN7BTZ8"/>
<dbReference type="GO" id="GO:0048038">
    <property type="term" value="F:quinone binding"/>
    <property type="evidence" value="ECO:0007669"/>
    <property type="project" value="TreeGrafter"/>
</dbReference>
<name>A0AAN7BTZ8_9PEZI</name>
<organism evidence="4 5">
    <name type="scientific">Podospora fimiseda</name>
    <dbReference type="NCBI Taxonomy" id="252190"/>
    <lineage>
        <taxon>Eukaryota</taxon>
        <taxon>Fungi</taxon>
        <taxon>Dikarya</taxon>
        <taxon>Ascomycota</taxon>
        <taxon>Pezizomycotina</taxon>
        <taxon>Sordariomycetes</taxon>
        <taxon>Sordariomycetidae</taxon>
        <taxon>Sordariales</taxon>
        <taxon>Podosporaceae</taxon>
        <taxon>Podospora</taxon>
    </lineage>
</organism>
<dbReference type="FunFam" id="3.40.50.720:FF:000084">
    <property type="entry name" value="Short-chain dehydrogenase reductase"/>
    <property type="match status" value="1"/>
</dbReference>
<reference evidence="4" key="2">
    <citation type="submission" date="2023-05" db="EMBL/GenBank/DDBJ databases">
        <authorList>
            <consortium name="Lawrence Berkeley National Laboratory"/>
            <person name="Steindorff A."/>
            <person name="Hensen N."/>
            <person name="Bonometti L."/>
            <person name="Westerberg I."/>
            <person name="Brannstrom I.O."/>
            <person name="Guillou S."/>
            <person name="Cros-Aarteil S."/>
            <person name="Calhoun S."/>
            <person name="Haridas S."/>
            <person name="Kuo A."/>
            <person name="Mondo S."/>
            <person name="Pangilinan J."/>
            <person name="Riley R."/>
            <person name="Labutti K."/>
            <person name="Andreopoulos B."/>
            <person name="Lipzen A."/>
            <person name="Chen C."/>
            <person name="Yanf M."/>
            <person name="Daum C."/>
            <person name="Ng V."/>
            <person name="Clum A."/>
            <person name="Ohm R."/>
            <person name="Martin F."/>
            <person name="Silar P."/>
            <person name="Natvig D."/>
            <person name="Lalanne C."/>
            <person name="Gautier V."/>
            <person name="Ament-Velasquez S.L."/>
            <person name="Kruys A."/>
            <person name="Hutchinson M.I."/>
            <person name="Powell A.J."/>
            <person name="Barry K."/>
            <person name="Miller A.N."/>
            <person name="Grigoriev I.V."/>
            <person name="Debuchy R."/>
            <person name="Gladieux P."/>
            <person name="Thoren M.H."/>
            <person name="Johannesson H."/>
        </authorList>
    </citation>
    <scope>NUCLEOTIDE SEQUENCE</scope>
    <source>
        <strain evidence="4">CBS 990.96</strain>
    </source>
</reference>
<dbReference type="PANTHER" id="PTHR42760:SF127">
    <property type="entry name" value="3-KETOACYL-ACYL CARRIER PROTEIN REDUCTASE-RELATED"/>
    <property type="match status" value="1"/>
</dbReference>
<evidence type="ECO:0000256" key="1">
    <source>
        <dbReference type="ARBA" id="ARBA00006484"/>
    </source>
</evidence>
<dbReference type="InterPro" id="IPR036291">
    <property type="entry name" value="NAD(P)-bd_dom_sf"/>
</dbReference>
<dbReference type="InterPro" id="IPR002347">
    <property type="entry name" value="SDR_fam"/>
</dbReference>
<dbReference type="GO" id="GO:0006633">
    <property type="term" value="P:fatty acid biosynthetic process"/>
    <property type="evidence" value="ECO:0007669"/>
    <property type="project" value="TreeGrafter"/>
</dbReference>
<evidence type="ECO:0000313" key="4">
    <source>
        <dbReference type="EMBL" id="KAK4229573.1"/>
    </source>
</evidence>
<keyword evidence="2" id="KW-0521">NADP</keyword>
<sequence length="269" mass="27872">MVSGKTVLITGAGGGLGKAIADSFLSAGANVVICDINSERITSVNKEWTAASSSDSDDKFLTVQTDVTDETAIQALITATISKFGRLDIVINNAGIMDDFSPVGDCSREQWDRVLNVNLTAPFLVSKLAIAQFQKQTSSSPSSGGGLVINIGSTASYHGFKAGAAYTVSKAGIMALTKNTAGYYGDKEIYAIALLVGGMNTTNITDAISAGGMHVAGFQKIQGTASVASEEKMVAVESVAKYCVFLAGDDIAPSANGSCVVFNRNWPEA</sequence>
<accession>A0AAN7BTZ8</accession>
<dbReference type="SUPFAM" id="SSF51735">
    <property type="entry name" value="NAD(P)-binding Rossmann-fold domains"/>
    <property type="match status" value="1"/>
</dbReference>
<evidence type="ECO:0000256" key="2">
    <source>
        <dbReference type="ARBA" id="ARBA00022857"/>
    </source>
</evidence>
<keyword evidence="5" id="KW-1185">Reference proteome</keyword>
<dbReference type="PRINTS" id="PR00080">
    <property type="entry name" value="SDRFAMILY"/>
</dbReference>
<comment type="similarity">
    <text evidence="1 3">Belongs to the short-chain dehydrogenases/reductases (SDR) family.</text>
</comment>
<dbReference type="CDD" id="cd05233">
    <property type="entry name" value="SDR_c"/>
    <property type="match status" value="1"/>
</dbReference>
<evidence type="ECO:0000313" key="5">
    <source>
        <dbReference type="Proteomes" id="UP001301958"/>
    </source>
</evidence>
<dbReference type="InterPro" id="IPR020904">
    <property type="entry name" value="Sc_DH/Rdtase_CS"/>
</dbReference>
<dbReference type="PROSITE" id="PS00061">
    <property type="entry name" value="ADH_SHORT"/>
    <property type="match status" value="1"/>
</dbReference>
<dbReference type="EMBL" id="MU865307">
    <property type="protein sequence ID" value="KAK4229573.1"/>
    <property type="molecule type" value="Genomic_DNA"/>
</dbReference>